<keyword evidence="6" id="KW-0472">Membrane</keyword>
<feature type="non-terminal residue" evidence="16">
    <location>
        <position position="1"/>
    </location>
</feature>
<feature type="region of interest" description="Disordered" evidence="14">
    <location>
        <begin position="91"/>
        <end position="111"/>
    </location>
</feature>
<evidence type="ECO:0000259" key="15">
    <source>
        <dbReference type="Pfam" id="PF01094"/>
    </source>
</evidence>
<comment type="subunit">
    <text evidence="11">Forms heterodimers with TAS1R3.</text>
</comment>
<dbReference type="EMBL" id="AZIM01005990">
    <property type="protein sequence ID" value="ETE59010.1"/>
    <property type="molecule type" value="Genomic_DNA"/>
</dbReference>
<comment type="similarity">
    <text evidence="10">Belongs to the G-protein coupled receptor 3 family. TAS1R subfamily.</text>
</comment>
<evidence type="ECO:0000256" key="7">
    <source>
        <dbReference type="ARBA" id="ARBA00023170"/>
    </source>
</evidence>
<evidence type="ECO:0000256" key="3">
    <source>
        <dbReference type="ARBA" id="ARBA00022606"/>
    </source>
</evidence>
<sequence>MSSYSYFQAMRFAVEEINNSTSLLPGVLLGYEMMDICYLTNAAHPLLYFLANNCSMIEIGRNDTSYHPTVITIISPDSSPAAITVAYNPESLSDPTDHLQRNRGSPQQPPGVLRRFPHHPECRAADCSRAVVAAPLRVELVHRPGPPEPALPSRRPFQFMEGSPRLVAVPPSRRGSGARWAGSREARPSFLSWPPLKQPWARVSPAGCGSPLKLGLLTCPSTASATFPGWETYLGLAVQDVAVPGLDDFRVKGSLGNAHRTPDPIRAKKHASQSLWCIYSGTILSPSCCSSSPPPSASRPPWASLSPLPIAPTPRCVFSYVGVPTELRCLFCLARYSLCFTICLACAAIRSIRILCAFKMVAWLPATFISWSTSKGQRVFLATISAIKGGHRDTQPPLPLPEARPGCPNG</sequence>
<keyword evidence="8" id="KW-0325">Glycoprotein</keyword>
<keyword evidence="17" id="KW-1185">Reference proteome</keyword>
<dbReference type="Pfam" id="PF01094">
    <property type="entry name" value="ANF_receptor"/>
    <property type="match status" value="1"/>
</dbReference>
<dbReference type="GO" id="GO:0005886">
    <property type="term" value="C:plasma membrane"/>
    <property type="evidence" value="ECO:0007669"/>
    <property type="project" value="TreeGrafter"/>
</dbReference>
<comment type="subcellular location">
    <subcellularLocation>
        <location evidence="1">Membrane</location>
        <topology evidence="1">Multi-pass membrane protein</topology>
    </subcellularLocation>
</comment>
<proteinExistence type="inferred from homology"/>
<keyword evidence="2" id="KW-0919">Taste</keyword>
<gene>
    <name evidence="16" type="primary">Tas1r2</name>
    <name evidence="16" type="ORF">L345_15264</name>
</gene>
<evidence type="ECO:0000256" key="13">
    <source>
        <dbReference type="ARBA" id="ARBA00042616"/>
    </source>
</evidence>
<feature type="domain" description="Receptor ligand binding region" evidence="15">
    <location>
        <begin position="8"/>
        <end position="86"/>
    </location>
</feature>
<evidence type="ECO:0000313" key="16">
    <source>
        <dbReference type="EMBL" id="ETE59010.1"/>
    </source>
</evidence>
<evidence type="ECO:0000256" key="11">
    <source>
        <dbReference type="ARBA" id="ARBA00038699"/>
    </source>
</evidence>
<keyword evidence="7 16" id="KW-0675">Receptor</keyword>
<evidence type="ECO:0000256" key="8">
    <source>
        <dbReference type="ARBA" id="ARBA00023180"/>
    </source>
</evidence>
<organism evidence="16 17">
    <name type="scientific">Ophiophagus hannah</name>
    <name type="common">King cobra</name>
    <name type="synonym">Naja hannah</name>
    <dbReference type="NCBI Taxonomy" id="8665"/>
    <lineage>
        <taxon>Eukaryota</taxon>
        <taxon>Metazoa</taxon>
        <taxon>Chordata</taxon>
        <taxon>Craniata</taxon>
        <taxon>Vertebrata</taxon>
        <taxon>Euteleostomi</taxon>
        <taxon>Lepidosauria</taxon>
        <taxon>Squamata</taxon>
        <taxon>Bifurcata</taxon>
        <taxon>Unidentata</taxon>
        <taxon>Episquamata</taxon>
        <taxon>Toxicofera</taxon>
        <taxon>Serpentes</taxon>
        <taxon>Colubroidea</taxon>
        <taxon>Elapidae</taxon>
        <taxon>Elapinae</taxon>
        <taxon>Ophiophagus</taxon>
    </lineage>
</organism>
<evidence type="ECO:0000256" key="5">
    <source>
        <dbReference type="ARBA" id="ARBA00022989"/>
    </source>
</evidence>
<evidence type="ECO:0000256" key="2">
    <source>
        <dbReference type="ARBA" id="ARBA00022480"/>
    </source>
</evidence>
<evidence type="ECO:0000256" key="9">
    <source>
        <dbReference type="ARBA" id="ARBA00037659"/>
    </source>
</evidence>
<evidence type="ECO:0000256" key="10">
    <source>
        <dbReference type="ARBA" id="ARBA00038492"/>
    </source>
</evidence>
<evidence type="ECO:0000256" key="6">
    <source>
        <dbReference type="ARBA" id="ARBA00023136"/>
    </source>
</evidence>
<dbReference type="InterPro" id="IPR001828">
    <property type="entry name" value="ANF_lig-bd_rcpt"/>
</dbReference>
<protein>
    <recommendedName>
        <fullName evidence="12">Taste receptor type 1 member 2</fullName>
    </recommendedName>
    <alternativeName>
        <fullName evidence="13">Sweet taste receptor T1R2</fullName>
    </alternativeName>
</protein>
<dbReference type="Proteomes" id="UP000018936">
    <property type="component" value="Unassembled WGS sequence"/>
</dbReference>
<evidence type="ECO:0000256" key="12">
    <source>
        <dbReference type="ARBA" id="ARBA00040704"/>
    </source>
</evidence>
<comment type="caution">
    <text evidence="16">The sequence shown here is derived from an EMBL/GenBank/DDBJ whole genome shotgun (WGS) entry which is preliminary data.</text>
</comment>
<evidence type="ECO:0000313" key="17">
    <source>
        <dbReference type="Proteomes" id="UP000018936"/>
    </source>
</evidence>
<dbReference type="SUPFAM" id="SSF53822">
    <property type="entry name" value="Periplasmic binding protein-like I"/>
    <property type="match status" value="1"/>
</dbReference>
<dbReference type="GO" id="GO:1903767">
    <property type="term" value="C:sweet taste receptor complex"/>
    <property type="evidence" value="ECO:0007669"/>
    <property type="project" value="TreeGrafter"/>
</dbReference>
<dbReference type="PANTHER" id="PTHR24061:SF517">
    <property type="entry name" value="TASTE RECEPTOR TYPE 1 MEMBER 2"/>
    <property type="match status" value="1"/>
</dbReference>
<evidence type="ECO:0000256" key="14">
    <source>
        <dbReference type="SAM" id="MobiDB-lite"/>
    </source>
</evidence>
<evidence type="ECO:0000256" key="1">
    <source>
        <dbReference type="ARBA" id="ARBA00004141"/>
    </source>
</evidence>
<accession>V8NAB4</accession>
<keyword evidence="4" id="KW-0812">Transmembrane</keyword>
<keyword evidence="5" id="KW-1133">Transmembrane helix</keyword>
<name>V8NAB4_OPHHA</name>
<keyword evidence="3" id="KW-0716">Sensory transduction</keyword>
<dbReference type="GO" id="GO:0033041">
    <property type="term" value="F:sweet taste receptor activity"/>
    <property type="evidence" value="ECO:0007669"/>
    <property type="project" value="TreeGrafter"/>
</dbReference>
<dbReference type="PANTHER" id="PTHR24061">
    <property type="entry name" value="CALCIUM-SENSING RECEPTOR-RELATED"/>
    <property type="match status" value="1"/>
</dbReference>
<dbReference type="Gene3D" id="3.40.50.2300">
    <property type="match status" value="1"/>
</dbReference>
<dbReference type="OrthoDB" id="5984008at2759"/>
<dbReference type="InterPro" id="IPR028082">
    <property type="entry name" value="Peripla_BP_I"/>
</dbReference>
<evidence type="ECO:0000256" key="4">
    <source>
        <dbReference type="ARBA" id="ARBA00022692"/>
    </source>
</evidence>
<dbReference type="PRINTS" id="PR00248">
    <property type="entry name" value="GPCRMGR"/>
</dbReference>
<comment type="function">
    <text evidence="9">Putative taste receptor. TAS1R2/TAS1R3 recognizes diverse natural and synthetic sweeteners.</text>
</comment>
<reference evidence="16 17" key="1">
    <citation type="journal article" date="2013" name="Proc. Natl. Acad. Sci. U.S.A.">
        <title>The king cobra genome reveals dynamic gene evolution and adaptation in the snake venom system.</title>
        <authorList>
            <person name="Vonk F.J."/>
            <person name="Casewell N.R."/>
            <person name="Henkel C.V."/>
            <person name="Heimberg A.M."/>
            <person name="Jansen H.J."/>
            <person name="McCleary R.J."/>
            <person name="Kerkkamp H.M."/>
            <person name="Vos R.A."/>
            <person name="Guerreiro I."/>
            <person name="Calvete J.J."/>
            <person name="Wuster W."/>
            <person name="Woods A.E."/>
            <person name="Logan J.M."/>
            <person name="Harrison R.A."/>
            <person name="Castoe T.A."/>
            <person name="de Koning A.P."/>
            <person name="Pollock D.D."/>
            <person name="Yandell M."/>
            <person name="Calderon D."/>
            <person name="Renjifo C."/>
            <person name="Currier R.B."/>
            <person name="Salgado D."/>
            <person name="Pla D."/>
            <person name="Sanz L."/>
            <person name="Hyder A.S."/>
            <person name="Ribeiro J.M."/>
            <person name="Arntzen J.W."/>
            <person name="van den Thillart G.E."/>
            <person name="Boetzer M."/>
            <person name="Pirovano W."/>
            <person name="Dirks R.P."/>
            <person name="Spaink H.P."/>
            <person name="Duboule D."/>
            <person name="McGlinn E."/>
            <person name="Kini R.M."/>
            <person name="Richardson M.K."/>
        </authorList>
    </citation>
    <scope>NUCLEOTIDE SEQUENCE</scope>
    <source>
        <tissue evidence="16">Blood</tissue>
    </source>
</reference>
<dbReference type="InterPro" id="IPR000068">
    <property type="entry name" value="GPCR_3_Ca_sens_rcpt-rel"/>
</dbReference>
<dbReference type="GO" id="GO:0004930">
    <property type="term" value="F:G protein-coupled receptor activity"/>
    <property type="evidence" value="ECO:0007669"/>
    <property type="project" value="InterPro"/>
</dbReference>
<dbReference type="AlphaFoldDB" id="V8NAB4"/>
<dbReference type="InterPro" id="IPR000337">
    <property type="entry name" value="GPCR_3"/>
</dbReference>